<evidence type="ECO:0000313" key="2">
    <source>
        <dbReference type="Proteomes" id="UP001454086"/>
    </source>
</evidence>
<sequence length="55" mass="6292">MKLEQYGCSGSFWEGTLYSQITAKASGVRDMRCLWLKVIRYCCGLGILNRLEETL</sequence>
<name>A0ABV1D9D6_9FIRM</name>
<protein>
    <submittedName>
        <fullName evidence="1">Uncharacterized protein</fullName>
    </submittedName>
</protein>
<dbReference type="Proteomes" id="UP001454086">
    <property type="component" value="Unassembled WGS sequence"/>
</dbReference>
<dbReference type="RefSeq" id="WP_349118453.1">
    <property type="nucleotide sequence ID" value="NZ_JBBMFM010000083.1"/>
</dbReference>
<dbReference type="EMBL" id="JBBMFM010000083">
    <property type="protein sequence ID" value="MEQ2426999.1"/>
    <property type="molecule type" value="Genomic_DNA"/>
</dbReference>
<keyword evidence="2" id="KW-1185">Reference proteome</keyword>
<organism evidence="1 2">
    <name type="scientific">Enterocloster hominis</name>
    <name type="common">ex Hitch et al. 2024</name>
    <dbReference type="NCBI Taxonomy" id="1917870"/>
    <lineage>
        <taxon>Bacteria</taxon>
        <taxon>Bacillati</taxon>
        <taxon>Bacillota</taxon>
        <taxon>Clostridia</taxon>
        <taxon>Lachnospirales</taxon>
        <taxon>Lachnospiraceae</taxon>
        <taxon>Enterocloster</taxon>
    </lineage>
</organism>
<proteinExistence type="predicted"/>
<gene>
    <name evidence="1" type="ORF">WMQ36_18690</name>
</gene>
<accession>A0ABV1D9D6</accession>
<comment type="caution">
    <text evidence="1">The sequence shown here is derived from an EMBL/GenBank/DDBJ whole genome shotgun (WGS) entry which is preliminary data.</text>
</comment>
<reference evidence="1 2" key="1">
    <citation type="submission" date="2024-03" db="EMBL/GenBank/DDBJ databases">
        <title>Human intestinal bacterial collection.</title>
        <authorList>
            <person name="Pauvert C."/>
            <person name="Hitch T.C.A."/>
            <person name="Clavel T."/>
        </authorList>
    </citation>
    <scope>NUCLEOTIDE SEQUENCE [LARGE SCALE GENOMIC DNA]</scope>
    <source>
        <strain evidence="1 2">CLA-SR-H021</strain>
    </source>
</reference>
<evidence type="ECO:0000313" key="1">
    <source>
        <dbReference type="EMBL" id="MEQ2426999.1"/>
    </source>
</evidence>